<evidence type="ECO:0000256" key="1">
    <source>
        <dbReference type="SAM" id="MobiDB-lite"/>
    </source>
</evidence>
<proteinExistence type="predicted"/>
<evidence type="ECO:0000313" key="2">
    <source>
        <dbReference type="EMBL" id="MCD9559641.1"/>
    </source>
</evidence>
<keyword evidence="3" id="KW-1185">Reference proteome</keyword>
<gene>
    <name evidence="2" type="ORF">HAX54_017772</name>
</gene>
<reference evidence="2 3" key="1">
    <citation type="journal article" date="2021" name="BMC Genomics">
        <title>Datura genome reveals duplications of psychoactive alkaloid biosynthetic genes and high mutation rate following tissue culture.</title>
        <authorList>
            <person name="Rajewski A."/>
            <person name="Carter-House D."/>
            <person name="Stajich J."/>
            <person name="Litt A."/>
        </authorList>
    </citation>
    <scope>NUCLEOTIDE SEQUENCE [LARGE SCALE GENOMIC DNA]</scope>
    <source>
        <strain evidence="2">AR-01</strain>
    </source>
</reference>
<protein>
    <submittedName>
        <fullName evidence="2">Uncharacterized protein</fullName>
    </submittedName>
</protein>
<name>A0ABS8UMV0_DATST</name>
<accession>A0ABS8UMV0</accession>
<feature type="region of interest" description="Disordered" evidence="1">
    <location>
        <begin position="86"/>
        <end position="107"/>
    </location>
</feature>
<dbReference type="EMBL" id="JACEIK010002181">
    <property type="protein sequence ID" value="MCD9559641.1"/>
    <property type="molecule type" value="Genomic_DNA"/>
</dbReference>
<sequence>MIQQATKKAIQPARDKLRGLCATIEVLENDVISLRKDVATLTVSPPASNLILPEPPAMTSQPEAPKIPLDDWWVGYDSLSEMVSDEEIYHSRPPPPPMLTVREVNTS</sequence>
<evidence type="ECO:0000313" key="3">
    <source>
        <dbReference type="Proteomes" id="UP000823775"/>
    </source>
</evidence>
<comment type="caution">
    <text evidence="2">The sequence shown here is derived from an EMBL/GenBank/DDBJ whole genome shotgun (WGS) entry which is preliminary data.</text>
</comment>
<dbReference type="Proteomes" id="UP000823775">
    <property type="component" value="Unassembled WGS sequence"/>
</dbReference>
<organism evidence="2 3">
    <name type="scientific">Datura stramonium</name>
    <name type="common">Jimsonweed</name>
    <name type="synonym">Common thornapple</name>
    <dbReference type="NCBI Taxonomy" id="4076"/>
    <lineage>
        <taxon>Eukaryota</taxon>
        <taxon>Viridiplantae</taxon>
        <taxon>Streptophyta</taxon>
        <taxon>Embryophyta</taxon>
        <taxon>Tracheophyta</taxon>
        <taxon>Spermatophyta</taxon>
        <taxon>Magnoliopsida</taxon>
        <taxon>eudicotyledons</taxon>
        <taxon>Gunneridae</taxon>
        <taxon>Pentapetalae</taxon>
        <taxon>asterids</taxon>
        <taxon>lamiids</taxon>
        <taxon>Solanales</taxon>
        <taxon>Solanaceae</taxon>
        <taxon>Solanoideae</taxon>
        <taxon>Datureae</taxon>
        <taxon>Datura</taxon>
    </lineage>
</organism>